<dbReference type="HOGENOM" id="CLU_000892_0_2_5"/>
<dbReference type="SUPFAM" id="SSF47757">
    <property type="entry name" value="Chemotaxis receptor methyltransferase CheR, N-terminal domain"/>
    <property type="match status" value="1"/>
</dbReference>
<dbReference type="GO" id="GO:0005737">
    <property type="term" value="C:cytoplasm"/>
    <property type="evidence" value="ECO:0007669"/>
    <property type="project" value="InterPro"/>
</dbReference>
<dbReference type="Pfam" id="PF03705">
    <property type="entry name" value="CheR_N"/>
    <property type="match status" value="1"/>
</dbReference>
<dbReference type="Gene3D" id="3.40.50.150">
    <property type="entry name" value="Vaccinia Virus protein VP39"/>
    <property type="match status" value="1"/>
</dbReference>
<dbReference type="PRINTS" id="PR00996">
    <property type="entry name" value="CHERMTFRASE"/>
</dbReference>
<dbReference type="SMART" id="SM00138">
    <property type="entry name" value="MeTrc"/>
    <property type="match status" value="1"/>
</dbReference>
<evidence type="ECO:0000313" key="6">
    <source>
        <dbReference type="Proteomes" id="UP000033220"/>
    </source>
</evidence>
<dbReference type="InterPro" id="IPR022642">
    <property type="entry name" value="CheR_C"/>
</dbReference>
<dbReference type="InterPro" id="IPR029063">
    <property type="entry name" value="SAM-dependent_MTases_sf"/>
</dbReference>
<dbReference type="InterPro" id="IPR050903">
    <property type="entry name" value="Bact_Chemotaxis_MeTrfase"/>
</dbReference>
<dbReference type="Gene3D" id="3.40.50.180">
    <property type="entry name" value="Methylesterase CheB, C-terminal domain"/>
    <property type="match status" value="1"/>
</dbReference>
<evidence type="ECO:0000313" key="5">
    <source>
        <dbReference type="EMBL" id="CCG09848.1"/>
    </source>
</evidence>
<dbReference type="eggNOG" id="COG1352">
    <property type="taxonomic scope" value="Bacteria"/>
</dbReference>
<dbReference type="InterPro" id="IPR035965">
    <property type="entry name" value="PAS-like_dom_sf"/>
</dbReference>
<dbReference type="EMBL" id="HE663493">
    <property type="protein sequence ID" value="CCG09848.1"/>
    <property type="molecule type" value="Genomic_DNA"/>
</dbReference>
<feature type="region of interest" description="Disordered" evidence="2">
    <location>
        <begin position="680"/>
        <end position="703"/>
    </location>
</feature>
<accession>H6SRC6</accession>
<feature type="region of interest" description="Disordered" evidence="2">
    <location>
        <begin position="860"/>
        <end position="902"/>
    </location>
</feature>
<dbReference type="GO" id="GO:0000156">
    <property type="term" value="F:phosphorelay response regulator activity"/>
    <property type="evidence" value="ECO:0007669"/>
    <property type="project" value="InterPro"/>
</dbReference>
<proteinExistence type="predicted"/>
<dbReference type="PROSITE" id="PS50123">
    <property type="entry name" value="CHER"/>
    <property type="match status" value="1"/>
</dbReference>
<evidence type="ECO:0000256" key="1">
    <source>
        <dbReference type="PROSITE-ProRule" id="PRU00050"/>
    </source>
</evidence>
<dbReference type="PATRIC" id="fig|1150469.3.peg.3624"/>
<dbReference type="SUPFAM" id="SSF53335">
    <property type="entry name" value="S-adenosyl-L-methionine-dependent methyltransferases"/>
    <property type="match status" value="1"/>
</dbReference>
<name>H6SRC6_PARPM</name>
<dbReference type="PANTHER" id="PTHR24422">
    <property type="entry name" value="CHEMOTAXIS PROTEIN METHYLTRANSFERASE"/>
    <property type="match status" value="1"/>
</dbReference>
<dbReference type="PROSITE" id="PS50122">
    <property type="entry name" value="CHEB"/>
    <property type="match status" value="1"/>
</dbReference>
<dbReference type="InterPro" id="IPR000673">
    <property type="entry name" value="Sig_transdc_resp-reg_Me-estase"/>
</dbReference>
<feature type="compositionally biased region" description="Pro residues" evidence="2">
    <location>
        <begin position="504"/>
        <end position="514"/>
    </location>
</feature>
<reference evidence="5 6" key="1">
    <citation type="submission" date="2012-02" db="EMBL/GenBank/DDBJ databases">
        <title>Shotgun genome sequence of Phaeospirillum photometricum DSM 122.</title>
        <authorList>
            <person name="Duquesne K."/>
            <person name="Sturgis J."/>
        </authorList>
    </citation>
    <scope>NUCLEOTIDE SEQUENCE [LARGE SCALE GENOMIC DNA]</scope>
    <source>
        <strain evidence="6">DSM122</strain>
    </source>
</reference>
<keyword evidence="1" id="KW-0145">Chemotaxis</keyword>
<dbReference type="CDD" id="cd16434">
    <property type="entry name" value="CheB-CheR_fusion"/>
    <property type="match status" value="1"/>
</dbReference>
<dbReference type="Pfam" id="PF01739">
    <property type="entry name" value="CheR"/>
    <property type="match status" value="1"/>
</dbReference>
<feature type="active site" evidence="1">
    <location>
        <position position="55"/>
    </location>
</feature>
<dbReference type="GO" id="GO:0008984">
    <property type="term" value="F:protein-glutamate methylesterase activity"/>
    <property type="evidence" value="ECO:0007669"/>
    <property type="project" value="InterPro"/>
</dbReference>
<feature type="compositionally biased region" description="Basic and acidic residues" evidence="2">
    <location>
        <begin position="860"/>
        <end position="873"/>
    </location>
</feature>
<feature type="compositionally biased region" description="Basic and acidic residues" evidence="2">
    <location>
        <begin position="893"/>
        <end position="902"/>
    </location>
</feature>
<feature type="compositionally biased region" description="Basic and acidic residues" evidence="2">
    <location>
        <begin position="680"/>
        <end position="702"/>
    </location>
</feature>
<dbReference type="GO" id="GO:0008757">
    <property type="term" value="F:S-adenosylmethionine-dependent methyltransferase activity"/>
    <property type="evidence" value="ECO:0007669"/>
    <property type="project" value="InterPro"/>
</dbReference>
<gene>
    <name evidence="5" type="ORF">RSPPHO_03222</name>
</gene>
<dbReference type="eggNOG" id="COG2201">
    <property type="taxonomic scope" value="Bacteria"/>
</dbReference>
<dbReference type="Pfam" id="PF13596">
    <property type="entry name" value="PAS_10"/>
    <property type="match status" value="1"/>
</dbReference>
<feature type="compositionally biased region" description="Pro residues" evidence="2">
    <location>
        <begin position="874"/>
        <end position="885"/>
    </location>
</feature>
<keyword evidence="1" id="KW-0378">Hydrolase</keyword>
<feature type="domain" description="CheR-type methyltransferase" evidence="4">
    <location>
        <begin position="226"/>
        <end position="492"/>
    </location>
</feature>
<dbReference type="Gene3D" id="3.30.450.20">
    <property type="entry name" value="PAS domain"/>
    <property type="match status" value="1"/>
</dbReference>
<evidence type="ECO:0000259" key="4">
    <source>
        <dbReference type="PROSITE" id="PS50123"/>
    </source>
</evidence>
<feature type="active site" evidence="1">
    <location>
        <position position="28"/>
    </location>
</feature>
<dbReference type="Pfam" id="PF01339">
    <property type="entry name" value="CheB_methylest"/>
    <property type="match status" value="1"/>
</dbReference>
<feature type="region of interest" description="Disordered" evidence="2">
    <location>
        <begin position="498"/>
        <end position="531"/>
    </location>
</feature>
<dbReference type="InterPro" id="IPR000780">
    <property type="entry name" value="CheR_MeTrfase"/>
</dbReference>
<feature type="domain" description="CheB-type methylesterase" evidence="3">
    <location>
        <begin position="19"/>
        <end position="205"/>
    </location>
</feature>
<keyword evidence="6" id="KW-1185">Reference proteome</keyword>
<dbReference type="SUPFAM" id="SSF55785">
    <property type="entry name" value="PYP-like sensor domain (PAS domain)"/>
    <property type="match status" value="1"/>
</dbReference>
<feature type="active site" evidence="1">
    <location>
        <position position="147"/>
    </location>
</feature>
<dbReference type="GO" id="GO:0006935">
    <property type="term" value="P:chemotaxis"/>
    <property type="evidence" value="ECO:0007669"/>
    <property type="project" value="UniProtKB-UniRule"/>
</dbReference>
<organism evidence="5 6">
    <name type="scientific">Pararhodospirillum photometricum DSM 122</name>
    <dbReference type="NCBI Taxonomy" id="1150469"/>
    <lineage>
        <taxon>Bacteria</taxon>
        <taxon>Pseudomonadati</taxon>
        <taxon>Pseudomonadota</taxon>
        <taxon>Alphaproteobacteria</taxon>
        <taxon>Rhodospirillales</taxon>
        <taxon>Rhodospirillaceae</taxon>
        <taxon>Pararhodospirillum</taxon>
    </lineage>
</organism>
<protein>
    <submittedName>
        <fullName evidence="5">Hypothetical 1041 kDa protein in hypE 3'region</fullName>
    </submittedName>
</protein>
<dbReference type="STRING" id="1150469.RSPPHO_03222"/>
<dbReference type="InterPro" id="IPR035909">
    <property type="entry name" value="CheB_C"/>
</dbReference>
<dbReference type="PANTHER" id="PTHR24422:SF27">
    <property type="entry name" value="PROTEIN-GLUTAMATE O-METHYLTRANSFERASE"/>
    <property type="match status" value="1"/>
</dbReference>
<evidence type="ECO:0000259" key="3">
    <source>
        <dbReference type="PROSITE" id="PS50122"/>
    </source>
</evidence>
<dbReference type="SUPFAM" id="SSF52738">
    <property type="entry name" value="Methylesterase CheB, C-terminal domain"/>
    <property type="match status" value="1"/>
</dbReference>
<sequence length="902" mass="99610">MVLPLSSVVKASPLHTLFPFPVVGIGASAGGLEALERFIAATSPTSGMAFIIVQHLDPKQKSLVPALLQRITLMPVGEASDGMVVEPNHIYVLKPHKTLSIAQRTLFTRDPVSARPPAGPIDHFFCSLAEDVQNHAVGVILSGMGDDGTQGMSAIRAHGGITAVQDPAEATFPAMPKAAMASGGVDIIAPADALPRQIQARLDTAPIRLPVQPPFLPTDPNAKGALDEILALLHQRTGNDFSVYKTSTLIRRIDRRVALHRMGTLSAYARYVHDTPRETALLFKELLIGVTRFFRDPLVWAAVATEALPALLANRSTHDEIRAWVPACSTGEEAYSLAIAFTEALDTRPSPLPPLSLRLYATDLDPDAIERARQGFYPESITADVSPERLARFFVAEEGGYRIIRHIRDSITFAEQNIISDPSFTHLDFISCRNVFIYLDASFQKKIIPIFHYCLNPNGLLLLGSAESIGEFSDLFSPFDRKLQIYRRENQPVRRAALTGLPHPSSPRRPPPFHSPDLLLETSPDEEETRTPRALMERLLLNDFCPAAVLVNANGDILYVSGRTGKYLEPAMGKANLNVHAMARDGLRRPLAAGFGRLAQGPVILSDLTMATESGSQKVTITLRPLTQSDSGPETILIVFSDDPTVIKTSWFQRHKAPTLPLERPPDGERILCEIQDAMKEMKSKRDEQQKKNEDLQAKNEELSTSIEEMLSLNEELHSVNAEMQSKIDDLLFVNNDMNNLLGSTEIATVFLDSLLNLRRYTPHATTLFRLLPGDVGRPLSDIANDLIHPTLEQDAWEVLRTLVVAERQVPTRKGRWIMVRTMPYRTQENVIDGVVITFLDMTEVKTLELELLRRQDSILEHEREPDHDRSAEPRPPQGGSPPLSPSVTPAGDADHRAAAPD</sequence>
<dbReference type="Proteomes" id="UP000033220">
    <property type="component" value="Chromosome DSM 122"/>
</dbReference>
<evidence type="ECO:0000256" key="2">
    <source>
        <dbReference type="SAM" id="MobiDB-lite"/>
    </source>
</evidence>
<dbReference type="KEGG" id="rpm:RSPPHO_03222"/>
<dbReference type="InterPro" id="IPR022641">
    <property type="entry name" value="CheR_N"/>
</dbReference>
<dbReference type="AlphaFoldDB" id="H6SRC6"/>